<feature type="compositionally biased region" description="Basic residues" evidence="1">
    <location>
        <begin position="63"/>
        <end position="75"/>
    </location>
</feature>
<reference evidence="4" key="1">
    <citation type="submission" date="2025-08" db="UniProtKB">
        <authorList>
            <consortium name="RefSeq"/>
        </authorList>
    </citation>
    <scope>IDENTIFICATION</scope>
    <source>
        <tissue evidence="4">Whole body</tissue>
    </source>
</reference>
<dbReference type="OrthoDB" id="7485842at2759"/>
<accession>A0A8B8HYX0</accession>
<evidence type="ECO:0000256" key="1">
    <source>
        <dbReference type="SAM" id="MobiDB-lite"/>
    </source>
</evidence>
<keyword evidence="3" id="KW-1185">Reference proteome</keyword>
<evidence type="ECO:0000313" key="3">
    <source>
        <dbReference type="Proteomes" id="UP001652626"/>
    </source>
</evidence>
<feature type="region of interest" description="Disordered" evidence="1">
    <location>
        <begin position="697"/>
        <end position="752"/>
    </location>
</feature>
<feature type="compositionally biased region" description="Basic and acidic residues" evidence="1">
    <location>
        <begin position="907"/>
        <end position="920"/>
    </location>
</feature>
<evidence type="ECO:0000259" key="2">
    <source>
        <dbReference type="Pfam" id="PF16003"/>
    </source>
</evidence>
<dbReference type="InterPro" id="IPR031949">
    <property type="entry name" value="DUF4776"/>
</dbReference>
<feature type="compositionally biased region" description="Basic and acidic residues" evidence="1">
    <location>
        <begin position="739"/>
        <end position="752"/>
    </location>
</feature>
<feature type="region of interest" description="Disordered" evidence="1">
    <location>
        <begin position="1282"/>
        <end position="1302"/>
    </location>
</feature>
<feature type="region of interest" description="Disordered" evidence="1">
    <location>
        <begin position="48"/>
        <end position="90"/>
    </location>
</feature>
<gene>
    <name evidence="4" type="primary">LOC113396256</name>
</gene>
<dbReference type="Pfam" id="PF14924">
    <property type="entry name" value="MAP10_N"/>
    <property type="match status" value="1"/>
</dbReference>
<feature type="compositionally biased region" description="Polar residues" evidence="1">
    <location>
        <begin position="709"/>
        <end position="718"/>
    </location>
</feature>
<organism evidence="3 4">
    <name type="scientific">Vanessa tameamea</name>
    <name type="common">Kamehameha butterfly</name>
    <dbReference type="NCBI Taxonomy" id="334116"/>
    <lineage>
        <taxon>Eukaryota</taxon>
        <taxon>Metazoa</taxon>
        <taxon>Ecdysozoa</taxon>
        <taxon>Arthropoda</taxon>
        <taxon>Hexapoda</taxon>
        <taxon>Insecta</taxon>
        <taxon>Pterygota</taxon>
        <taxon>Neoptera</taxon>
        <taxon>Endopterygota</taxon>
        <taxon>Lepidoptera</taxon>
        <taxon>Glossata</taxon>
        <taxon>Ditrysia</taxon>
        <taxon>Papilionoidea</taxon>
        <taxon>Nymphalidae</taxon>
        <taxon>Nymphalinae</taxon>
        <taxon>Vanessa</taxon>
    </lineage>
</organism>
<proteinExistence type="predicted"/>
<feature type="region of interest" description="Disordered" evidence="1">
    <location>
        <begin position="1135"/>
        <end position="1197"/>
    </location>
</feature>
<name>A0A8B8HYX0_VANTA</name>
<dbReference type="OMA" id="PKQMHIV"/>
<feature type="compositionally biased region" description="Basic and acidic residues" evidence="1">
    <location>
        <begin position="1159"/>
        <end position="1168"/>
    </location>
</feature>
<dbReference type="RefSeq" id="XP_026489915.2">
    <property type="nucleotide sequence ID" value="XM_026634130.2"/>
</dbReference>
<feature type="domain" description="DUF4776" evidence="2">
    <location>
        <begin position="727"/>
        <end position="913"/>
    </location>
</feature>
<feature type="region of interest" description="Disordered" evidence="1">
    <location>
        <begin position="907"/>
        <end position="926"/>
    </location>
</feature>
<protein>
    <submittedName>
        <fullName evidence="4">Uncharacterized protein LOC113396256</fullName>
    </submittedName>
</protein>
<dbReference type="Pfam" id="PF16003">
    <property type="entry name" value="DUF4776"/>
    <property type="match status" value="1"/>
</dbReference>
<feature type="compositionally biased region" description="Pro residues" evidence="1">
    <location>
        <begin position="51"/>
        <end position="60"/>
    </location>
</feature>
<dbReference type="Proteomes" id="UP001652626">
    <property type="component" value="Chromosome 8"/>
</dbReference>
<evidence type="ECO:0000313" key="4">
    <source>
        <dbReference type="RefSeq" id="XP_026489915.2"/>
    </source>
</evidence>
<dbReference type="GeneID" id="113396256"/>
<sequence length="1302" mass="148028">MAVTSAMFLFEVVVESVKSLVESRYLIIRSDFGDIFSLELKDPKQMHIVIPEPPPLPPEPPGKKGKKPPKPKMGKKGKEEEPPPEPVIQSGQSVLFSSTAEFLIQNMRKIPLELALWSKEDNLTYIGSCQIPWDAAFYTYLEKICNFEESQPVTVNDEYNIFEEGTAKLMAKLGIQVKLTYLTDRVTTAFRTLSEDPSVKKVLYTGINSKTTSYICTMKTTDEVFVENCNKIENNFVKDKPKSNKIAFADYKNAPGANLTFFNEGDYCCMNNADKPPESIYKAPQTCPDIDHIIDYVRKIIVSCNDNMRMLTPRPTIRPRIKATDIDRLCYCKETNWPEGSFAERFKNTAQSEPCPMCNQIGKKTDDTRDKTFDIANIRGPCGRADCRIARDMRAYIENLIDEDNKEVDISNIIGPCGSKECRIAEKIQEFLRHDGVFKEGSTLEGLSTQCGCVKQMQDALTKKESCHSSCYKNCAESDSENSKCEGKACPFTTAPEKQPTYNVYYFTVEHDFNKENTGTSSPSGTDKSSKYRYCSTECPSMKPSEKISCSKSTCSNLTDKLCKDVINEDLGCHELVCPKLDKYPPSPADSDIVINFDEIYNPCCVKSCDVAEKVKDFIVDGISSQKKRTTADDDPCYCDCICSFKLSKNTTYCAVCGGYECLGEDVKVMPEYAKPHPCPVYHKLYDKKYIKVQSPWPEEQENKVPPDTISNKSSRITGSKLGHADQRRLTVTRSMKSFSDKKIDSKKDKNENKIVKKPKEEKKKIGKFTANVEETQFSVAESKQETKYPYPPVPKHMGWNWTAEDIPGMKPRPKWKPGAANKILVRRYRAIREGVDIIAKKKRAMMQRKKKIEMKPTLVVKKQNGEYSVQMEVFKKYSNERLLFQYPYDEKPPLVYTIGKTEEEKRKIQMQRERRERRETRRKSRLLQSTFRDRCQEICLKAYNQAIGLLPLSNPNDPDCPCHTEAVQNISPPIDSCSCSDEGSISSSDTDNDEWTIEFTPPAARWDIKAKHPPVIVENECQYNYLDYKVKLLDKQGNPVPRFFKGPDGKQECSDLGGFWSPDHVWMEINKDGYIGPDNRWTPMNFIGPDGMYYSAEEGFFTDNTGAVLKIGIDGYIDKEGKWAWYSKKRSRSPKSKSTISATTNETRAGRVSAKVEYSAKERDNKRKQTTIKRKGDKSPHSNVNKAGSDKSKLKKAVSYSSSKAKYPLVMSVSVNHEKCKYSQSPWIKTSMEAKKIAKYNEIMNELQMDDMPELNSPVKINRASNTHAFIALQNLRTANKKSPIRSGNRSHQSRLEALAY</sequence>